<feature type="domain" description="Cell envelope-related transcriptional attenuator" evidence="4">
    <location>
        <begin position="97"/>
        <end position="253"/>
    </location>
</feature>
<dbReference type="Pfam" id="PF03816">
    <property type="entry name" value="LytR_cpsA_psr"/>
    <property type="match status" value="1"/>
</dbReference>
<dbReference type="NCBIfam" id="TIGR00350">
    <property type="entry name" value="lytR_cpsA_psr"/>
    <property type="match status" value="1"/>
</dbReference>
<keyword evidence="3" id="KW-1133">Transmembrane helix</keyword>
<sequence length="360" mass="36520">MTDTRQEALIRDAIAAEAGQAVDHRTVLATLRGGRTRRRPFALFAAAGLTVAAAVVAVVVPLTVDRGAAPPATDPAAPPVTTTARTVLLVGLDGSANTDSAMLARVGADGSVSAAALPRDVLVDIPGVGRGRLSSAYARAHAAARADGRDGDLAGAQSLVRTVEALTGVAVDHYAVVDVAAFGALSDAVGGVPVCLRRPVRDELSGVDLPAGPQSISGAQAPAFLRQREGLANGDLDRIVRQLAFLRSLAGELAEAGPAEIARLARVTATGVRVDPGLDVLELAGRLTPAVRTAIIPLGDEVDTDGGQARRVDPAAVRAFMAGFFADGATGAPTGGHSVPLPATETEKPGRTPPPVDCVR</sequence>
<keyword evidence="6" id="KW-1185">Reference proteome</keyword>
<evidence type="ECO:0000256" key="3">
    <source>
        <dbReference type="SAM" id="Phobius"/>
    </source>
</evidence>
<dbReference type="AlphaFoldDB" id="A0A3N1H0Q8"/>
<evidence type="ECO:0000259" key="4">
    <source>
        <dbReference type="Pfam" id="PF03816"/>
    </source>
</evidence>
<dbReference type="InterPro" id="IPR050922">
    <property type="entry name" value="LytR/CpsA/Psr_CW_biosynth"/>
</dbReference>
<evidence type="ECO:0000256" key="2">
    <source>
        <dbReference type="SAM" id="MobiDB-lite"/>
    </source>
</evidence>
<dbReference type="RefSeq" id="WP_123742168.1">
    <property type="nucleotide sequence ID" value="NZ_RJKM01000001.1"/>
</dbReference>
<dbReference type="InterPro" id="IPR004474">
    <property type="entry name" value="LytR_CpsA_psr"/>
</dbReference>
<evidence type="ECO:0000313" key="6">
    <source>
        <dbReference type="Proteomes" id="UP000268727"/>
    </source>
</evidence>
<accession>A0A3N1H0Q8</accession>
<reference evidence="5 6" key="1">
    <citation type="submission" date="2018-11" db="EMBL/GenBank/DDBJ databases">
        <title>Sequencing the genomes of 1000 actinobacteria strains.</title>
        <authorList>
            <person name="Klenk H.-P."/>
        </authorList>
    </citation>
    <scope>NUCLEOTIDE SEQUENCE [LARGE SCALE GENOMIC DNA]</scope>
    <source>
        <strain evidence="5 6">DSM 44231</strain>
    </source>
</reference>
<feature type="transmembrane region" description="Helical" evidence="3">
    <location>
        <begin position="41"/>
        <end position="64"/>
    </location>
</feature>
<protein>
    <submittedName>
        <fullName evidence="5">LytR family transcriptional attenuator</fullName>
    </submittedName>
</protein>
<dbReference type="OrthoDB" id="9782542at2"/>
<gene>
    <name evidence="5" type="ORF">EDD40_1393</name>
</gene>
<organism evidence="5 6">
    <name type="scientific">Saccharothrix texasensis</name>
    <dbReference type="NCBI Taxonomy" id="103734"/>
    <lineage>
        <taxon>Bacteria</taxon>
        <taxon>Bacillati</taxon>
        <taxon>Actinomycetota</taxon>
        <taxon>Actinomycetes</taxon>
        <taxon>Pseudonocardiales</taxon>
        <taxon>Pseudonocardiaceae</taxon>
        <taxon>Saccharothrix</taxon>
    </lineage>
</organism>
<dbReference type="EMBL" id="RJKM01000001">
    <property type="protein sequence ID" value="ROP36131.1"/>
    <property type="molecule type" value="Genomic_DNA"/>
</dbReference>
<dbReference type="PANTHER" id="PTHR33392:SF6">
    <property type="entry name" value="POLYISOPRENYL-TEICHOIC ACID--PEPTIDOGLYCAN TEICHOIC ACID TRANSFERASE TAGU"/>
    <property type="match status" value="1"/>
</dbReference>
<proteinExistence type="inferred from homology"/>
<dbReference type="Proteomes" id="UP000268727">
    <property type="component" value="Unassembled WGS sequence"/>
</dbReference>
<keyword evidence="3" id="KW-0472">Membrane</keyword>
<evidence type="ECO:0000256" key="1">
    <source>
        <dbReference type="ARBA" id="ARBA00006068"/>
    </source>
</evidence>
<feature type="compositionally biased region" description="Pro residues" evidence="2">
    <location>
        <begin position="351"/>
        <end position="360"/>
    </location>
</feature>
<feature type="region of interest" description="Disordered" evidence="2">
    <location>
        <begin position="331"/>
        <end position="360"/>
    </location>
</feature>
<name>A0A3N1H0Q8_9PSEU</name>
<comment type="similarity">
    <text evidence="1">Belongs to the LytR/CpsA/Psr (LCP) family.</text>
</comment>
<keyword evidence="3" id="KW-0812">Transmembrane</keyword>
<comment type="caution">
    <text evidence="5">The sequence shown here is derived from an EMBL/GenBank/DDBJ whole genome shotgun (WGS) entry which is preliminary data.</text>
</comment>
<dbReference type="Gene3D" id="3.40.630.190">
    <property type="entry name" value="LCP protein"/>
    <property type="match status" value="1"/>
</dbReference>
<evidence type="ECO:0000313" key="5">
    <source>
        <dbReference type="EMBL" id="ROP36131.1"/>
    </source>
</evidence>
<dbReference type="PANTHER" id="PTHR33392">
    <property type="entry name" value="POLYISOPRENYL-TEICHOIC ACID--PEPTIDOGLYCAN TEICHOIC ACID TRANSFERASE TAGU"/>
    <property type="match status" value="1"/>
</dbReference>